<dbReference type="InterPro" id="IPR041588">
    <property type="entry name" value="Integrase_H2C2"/>
</dbReference>
<accession>A0A8R7PHM6</accession>
<dbReference type="GO" id="GO:0003677">
    <property type="term" value="F:DNA binding"/>
    <property type="evidence" value="ECO:0007669"/>
    <property type="project" value="UniProtKB-KW"/>
</dbReference>
<dbReference type="Pfam" id="PF17921">
    <property type="entry name" value="Integrase_H2C2"/>
    <property type="match status" value="1"/>
</dbReference>
<keyword evidence="3" id="KW-0064">Aspartyl protease</keyword>
<keyword evidence="9" id="KW-0238">DNA-binding</keyword>
<dbReference type="InterPro" id="IPR050951">
    <property type="entry name" value="Retrovirus_Pol_polyprotein"/>
</dbReference>
<feature type="domain" description="Integrase catalytic" evidence="11">
    <location>
        <begin position="59"/>
        <end position="223"/>
    </location>
</feature>
<evidence type="ECO:0000256" key="4">
    <source>
        <dbReference type="ARBA" id="ARBA00022801"/>
    </source>
</evidence>
<dbReference type="Pfam" id="PF24626">
    <property type="entry name" value="SH3_Tf2-1"/>
    <property type="match status" value="1"/>
</dbReference>
<dbReference type="Pfam" id="PF00665">
    <property type="entry name" value="rve"/>
    <property type="match status" value="1"/>
</dbReference>
<keyword evidence="5" id="KW-0460">Magnesium</keyword>
<organism evidence="12 13">
    <name type="scientific">Triticum urartu</name>
    <name type="common">Red wild einkorn</name>
    <name type="synonym">Crithodium urartu</name>
    <dbReference type="NCBI Taxonomy" id="4572"/>
    <lineage>
        <taxon>Eukaryota</taxon>
        <taxon>Viridiplantae</taxon>
        <taxon>Streptophyta</taxon>
        <taxon>Embryophyta</taxon>
        <taxon>Tracheophyta</taxon>
        <taxon>Spermatophyta</taxon>
        <taxon>Magnoliopsida</taxon>
        <taxon>Liliopsida</taxon>
        <taxon>Poales</taxon>
        <taxon>Poaceae</taxon>
        <taxon>BOP clade</taxon>
        <taxon>Pooideae</taxon>
        <taxon>Triticodae</taxon>
        <taxon>Triticeae</taxon>
        <taxon>Triticinae</taxon>
        <taxon>Triticum</taxon>
    </lineage>
</organism>
<dbReference type="GO" id="GO:0003887">
    <property type="term" value="F:DNA-directed DNA polymerase activity"/>
    <property type="evidence" value="ECO:0007669"/>
    <property type="project" value="UniProtKB-KW"/>
</dbReference>
<reference evidence="12" key="2">
    <citation type="submission" date="2018-03" db="EMBL/GenBank/DDBJ databases">
        <title>The Triticum urartu genome reveals the dynamic nature of wheat genome evolution.</title>
        <authorList>
            <person name="Ling H."/>
            <person name="Ma B."/>
            <person name="Shi X."/>
            <person name="Liu H."/>
            <person name="Dong L."/>
            <person name="Sun H."/>
            <person name="Cao Y."/>
            <person name="Gao Q."/>
            <person name="Zheng S."/>
            <person name="Li Y."/>
            <person name="Yu Y."/>
            <person name="Du H."/>
            <person name="Qi M."/>
            <person name="Li Y."/>
            <person name="Yu H."/>
            <person name="Cui Y."/>
            <person name="Wang N."/>
            <person name="Chen C."/>
            <person name="Wu H."/>
            <person name="Zhao Y."/>
            <person name="Zhang J."/>
            <person name="Li Y."/>
            <person name="Zhou W."/>
            <person name="Zhang B."/>
            <person name="Hu W."/>
            <person name="Eijk M."/>
            <person name="Tang J."/>
            <person name="Witsenboer H."/>
            <person name="Zhao S."/>
            <person name="Li Z."/>
            <person name="Zhang A."/>
            <person name="Wang D."/>
            <person name="Liang C."/>
        </authorList>
    </citation>
    <scope>NUCLEOTIDE SEQUENCE [LARGE SCALE GENOMIC DNA]</scope>
    <source>
        <strain evidence="12">cv. G1812</strain>
    </source>
</reference>
<evidence type="ECO:0000256" key="8">
    <source>
        <dbReference type="ARBA" id="ARBA00022932"/>
    </source>
</evidence>
<keyword evidence="7" id="KW-0695">RNA-directed DNA polymerase</keyword>
<dbReference type="Gene3D" id="3.30.420.10">
    <property type="entry name" value="Ribonuclease H-like superfamily/Ribonuclease H"/>
    <property type="match status" value="1"/>
</dbReference>
<reference evidence="13" key="1">
    <citation type="journal article" date="2013" name="Nature">
        <title>Draft genome of the wheat A-genome progenitor Triticum urartu.</title>
        <authorList>
            <person name="Ling H.Q."/>
            <person name="Zhao S."/>
            <person name="Liu D."/>
            <person name="Wang J."/>
            <person name="Sun H."/>
            <person name="Zhang C."/>
            <person name="Fan H."/>
            <person name="Li D."/>
            <person name="Dong L."/>
            <person name="Tao Y."/>
            <person name="Gao C."/>
            <person name="Wu H."/>
            <person name="Li Y."/>
            <person name="Cui Y."/>
            <person name="Guo X."/>
            <person name="Zheng S."/>
            <person name="Wang B."/>
            <person name="Yu K."/>
            <person name="Liang Q."/>
            <person name="Yang W."/>
            <person name="Lou X."/>
            <person name="Chen J."/>
            <person name="Feng M."/>
            <person name="Jian J."/>
            <person name="Zhang X."/>
            <person name="Luo G."/>
            <person name="Jiang Y."/>
            <person name="Liu J."/>
            <person name="Wang Z."/>
            <person name="Sha Y."/>
            <person name="Zhang B."/>
            <person name="Wu H."/>
            <person name="Tang D."/>
            <person name="Shen Q."/>
            <person name="Xue P."/>
            <person name="Zou S."/>
            <person name="Wang X."/>
            <person name="Liu X."/>
            <person name="Wang F."/>
            <person name="Yang Y."/>
            <person name="An X."/>
            <person name="Dong Z."/>
            <person name="Zhang K."/>
            <person name="Zhang X."/>
            <person name="Luo M.C."/>
            <person name="Dvorak J."/>
            <person name="Tong Y."/>
            <person name="Wang J."/>
            <person name="Yang H."/>
            <person name="Li Z."/>
            <person name="Wang D."/>
            <person name="Zhang A."/>
            <person name="Wang J."/>
        </authorList>
    </citation>
    <scope>NUCLEOTIDE SEQUENCE</scope>
    <source>
        <strain evidence="13">cv. G1812</strain>
    </source>
</reference>
<keyword evidence="2" id="KW-0479">Metal-binding</keyword>
<reference evidence="12" key="3">
    <citation type="submission" date="2022-06" db="UniProtKB">
        <authorList>
            <consortium name="EnsemblPlants"/>
        </authorList>
    </citation>
    <scope>IDENTIFICATION</scope>
</reference>
<evidence type="ECO:0000256" key="7">
    <source>
        <dbReference type="ARBA" id="ARBA00022918"/>
    </source>
</evidence>
<evidence type="ECO:0000256" key="2">
    <source>
        <dbReference type="ARBA" id="ARBA00022723"/>
    </source>
</evidence>
<keyword evidence="1" id="KW-0645">Protease</keyword>
<keyword evidence="8" id="KW-0239">DNA-directed DNA polymerase</keyword>
<protein>
    <recommendedName>
        <fullName evidence="11">Integrase catalytic domain-containing protein</fullName>
    </recommendedName>
</protein>
<evidence type="ECO:0000313" key="13">
    <source>
        <dbReference type="Proteomes" id="UP000015106"/>
    </source>
</evidence>
<dbReference type="Gramene" id="TuG1812G0200004330.01.T01">
    <property type="protein sequence ID" value="TuG1812G0200004330.01.T01"/>
    <property type="gene ID" value="TuG1812G0200004330.01"/>
</dbReference>
<evidence type="ECO:0000256" key="3">
    <source>
        <dbReference type="ARBA" id="ARBA00022750"/>
    </source>
</evidence>
<dbReference type="InterPro" id="IPR036397">
    <property type="entry name" value="RNaseH_sf"/>
</dbReference>
<dbReference type="AlphaFoldDB" id="A0A8R7PHM6"/>
<dbReference type="InterPro" id="IPR056924">
    <property type="entry name" value="SH3_Tf2-1"/>
</dbReference>
<keyword evidence="8" id="KW-0808">Transferase</keyword>
<keyword evidence="6" id="KW-0229">DNA integration</keyword>
<dbReference type="Proteomes" id="UP000015106">
    <property type="component" value="Chromosome 2"/>
</dbReference>
<evidence type="ECO:0000256" key="6">
    <source>
        <dbReference type="ARBA" id="ARBA00022908"/>
    </source>
</evidence>
<keyword evidence="13" id="KW-1185">Reference proteome</keyword>
<evidence type="ECO:0000256" key="1">
    <source>
        <dbReference type="ARBA" id="ARBA00022670"/>
    </source>
</evidence>
<evidence type="ECO:0000256" key="9">
    <source>
        <dbReference type="ARBA" id="ARBA00023125"/>
    </source>
</evidence>
<keyword evidence="10" id="KW-0233">DNA recombination</keyword>
<name>A0A8R7PHM6_TRIUA</name>
<dbReference type="EnsemblPlants" id="TuG1812G0200004330.01.T01">
    <property type="protein sequence ID" value="TuG1812G0200004330.01.T01"/>
    <property type="gene ID" value="TuG1812G0200004330.01"/>
</dbReference>
<dbReference type="GO" id="GO:0004190">
    <property type="term" value="F:aspartic-type endopeptidase activity"/>
    <property type="evidence" value="ECO:0007669"/>
    <property type="project" value="UniProtKB-KW"/>
</dbReference>
<dbReference type="Gene3D" id="1.10.340.70">
    <property type="match status" value="1"/>
</dbReference>
<evidence type="ECO:0000313" key="12">
    <source>
        <dbReference type="EnsemblPlants" id="TuG1812G0200004330.01.T01"/>
    </source>
</evidence>
<evidence type="ECO:0000256" key="5">
    <source>
        <dbReference type="ARBA" id="ARBA00022842"/>
    </source>
</evidence>
<dbReference type="PANTHER" id="PTHR37984">
    <property type="entry name" value="PROTEIN CBG26694"/>
    <property type="match status" value="1"/>
</dbReference>
<dbReference type="GO" id="GO:0003964">
    <property type="term" value="F:RNA-directed DNA polymerase activity"/>
    <property type="evidence" value="ECO:0007669"/>
    <property type="project" value="UniProtKB-KW"/>
</dbReference>
<dbReference type="InterPro" id="IPR001584">
    <property type="entry name" value="Integrase_cat-core"/>
</dbReference>
<dbReference type="GO" id="GO:0046872">
    <property type="term" value="F:metal ion binding"/>
    <property type="evidence" value="ECO:0007669"/>
    <property type="project" value="UniProtKB-KW"/>
</dbReference>
<proteinExistence type="predicted"/>
<dbReference type="PANTHER" id="PTHR37984:SF15">
    <property type="entry name" value="INTEGRASE CATALYTIC DOMAIN-CONTAINING PROTEIN"/>
    <property type="match status" value="1"/>
</dbReference>
<dbReference type="SUPFAM" id="SSF53098">
    <property type="entry name" value="Ribonuclease H-like"/>
    <property type="match status" value="1"/>
</dbReference>
<dbReference type="InterPro" id="IPR012337">
    <property type="entry name" value="RNaseH-like_sf"/>
</dbReference>
<evidence type="ECO:0000259" key="11">
    <source>
        <dbReference type="PROSITE" id="PS50994"/>
    </source>
</evidence>
<dbReference type="PROSITE" id="PS50994">
    <property type="entry name" value="INTEGRASE"/>
    <property type="match status" value="1"/>
</dbReference>
<keyword evidence="8" id="KW-0548">Nucleotidyltransferase</keyword>
<evidence type="ECO:0000256" key="10">
    <source>
        <dbReference type="ARBA" id="ARBA00023172"/>
    </source>
</evidence>
<sequence length="363" mass="41614">MLCAFHDSTMGGHSGVPVTYRRLRRLFACPKMKEHIKYVQSCSVCQQAKPERVRYPGLLEPLPVPDGAWKVVTMDFIDGLPSSGKFNCILVVVNKFTRYGHFLALSHPFTAAKVAHSYLENIYKLHGLPEAIVSDRDPVFTSSFWRELFKTIGTELNMSTPYHPQTDGQIERVNQCLEIYLRCFTHANPNKWHRYLALAEFWYNSSFHSALNTSPFAALYGHEPRHWGIEAASTCKLPQLKEWLEERKHMQQVLAEHLHQARNIMKSQADKKRSDRSFVVGDSVFVKLQPYVQKTVARRSNHKLSFRYFGPYKIIRIVNPVAYELELPAGAKVHPVFHVSQLRRALSPATPVETTLPTPTEDP</sequence>
<dbReference type="GO" id="GO:0006508">
    <property type="term" value="P:proteolysis"/>
    <property type="evidence" value="ECO:0007669"/>
    <property type="project" value="UniProtKB-KW"/>
</dbReference>
<dbReference type="GO" id="GO:0015074">
    <property type="term" value="P:DNA integration"/>
    <property type="evidence" value="ECO:0007669"/>
    <property type="project" value="UniProtKB-KW"/>
</dbReference>
<keyword evidence="4" id="KW-0378">Hydrolase</keyword>
<dbReference type="GO" id="GO:0006310">
    <property type="term" value="P:DNA recombination"/>
    <property type="evidence" value="ECO:0007669"/>
    <property type="project" value="UniProtKB-KW"/>
</dbReference>